<dbReference type="PROSITE" id="PS51257">
    <property type="entry name" value="PROKAR_LIPOPROTEIN"/>
    <property type="match status" value="1"/>
</dbReference>
<dbReference type="Proteomes" id="UP001249291">
    <property type="component" value="Unassembled WGS sequence"/>
</dbReference>
<proteinExistence type="predicted"/>
<accession>A0ABU1HS31</accession>
<sequence length="79" mass="8177">MNNRPTSRIRRAVAVIAGLAAASVALSGCLYSMIPEQAEPKPSTTNAPDTEGVAEDLLRRSTARRSPGASAARGSTAPR</sequence>
<comment type="caution">
    <text evidence="2">The sequence shown here is derived from an EMBL/GenBank/DDBJ whole genome shotgun (WGS) entry which is preliminary data.</text>
</comment>
<evidence type="ECO:0000313" key="3">
    <source>
        <dbReference type="Proteomes" id="UP001249291"/>
    </source>
</evidence>
<dbReference type="EMBL" id="JAVIZQ010000001">
    <property type="protein sequence ID" value="MDR6142448.1"/>
    <property type="molecule type" value="Genomic_DNA"/>
</dbReference>
<feature type="compositionally biased region" description="Low complexity" evidence="1">
    <location>
        <begin position="64"/>
        <end position="79"/>
    </location>
</feature>
<evidence type="ECO:0000256" key="1">
    <source>
        <dbReference type="SAM" id="MobiDB-lite"/>
    </source>
</evidence>
<reference evidence="2 3" key="1">
    <citation type="submission" date="2023-08" db="EMBL/GenBank/DDBJ databases">
        <title>Functional and genomic diversity of the sorghum phyllosphere microbiome.</title>
        <authorList>
            <person name="Shade A."/>
        </authorList>
    </citation>
    <scope>NUCLEOTIDE SEQUENCE [LARGE SCALE GENOMIC DNA]</scope>
    <source>
        <strain evidence="2 3">SORGH_AS_0445</strain>
    </source>
</reference>
<feature type="region of interest" description="Disordered" evidence="1">
    <location>
        <begin position="37"/>
        <end position="79"/>
    </location>
</feature>
<name>A0ABU1HS31_9MICO</name>
<protein>
    <submittedName>
        <fullName evidence="2">Uncharacterized protein</fullName>
    </submittedName>
</protein>
<keyword evidence="3" id="KW-1185">Reference proteome</keyword>
<organism evidence="2 3">
    <name type="scientific">Microbacterium foliorum</name>
    <dbReference type="NCBI Taxonomy" id="104336"/>
    <lineage>
        <taxon>Bacteria</taxon>
        <taxon>Bacillati</taxon>
        <taxon>Actinomycetota</taxon>
        <taxon>Actinomycetes</taxon>
        <taxon>Micrococcales</taxon>
        <taxon>Microbacteriaceae</taxon>
        <taxon>Microbacterium</taxon>
    </lineage>
</organism>
<evidence type="ECO:0000313" key="2">
    <source>
        <dbReference type="EMBL" id="MDR6142448.1"/>
    </source>
</evidence>
<gene>
    <name evidence="2" type="ORF">QE375_002002</name>
</gene>